<keyword evidence="3" id="KW-1185">Reference proteome</keyword>
<dbReference type="PROSITE" id="PS51819">
    <property type="entry name" value="VOC"/>
    <property type="match status" value="1"/>
</dbReference>
<accession>A0ABP6QLS9</accession>
<dbReference type="InterPro" id="IPR037523">
    <property type="entry name" value="VOC_core"/>
</dbReference>
<proteinExistence type="predicted"/>
<dbReference type="EMBL" id="BAAAUV010000042">
    <property type="protein sequence ID" value="GAA3240810.1"/>
    <property type="molecule type" value="Genomic_DNA"/>
</dbReference>
<dbReference type="PANTHER" id="PTHR35908:SF1">
    <property type="entry name" value="CONSERVED PROTEIN"/>
    <property type="match status" value="1"/>
</dbReference>
<evidence type="ECO:0000313" key="3">
    <source>
        <dbReference type="Proteomes" id="UP001501237"/>
    </source>
</evidence>
<name>A0ABP6QLS9_9ACTN</name>
<gene>
    <name evidence="2" type="ORF">GCM10010468_77740</name>
</gene>
<dbReference type="RefSeq" id="WP_344839103.1">
    <property type="nucleotide sequence ID" value="NZ_BAAAUV010000042.1"/>
</dbReference>
<sequence length="131" mass="14515">MAAIAHIRTTVLDCPDPRGLAAFYRNLVDGEIIADDGEWVVLSDQGRHRIAFQRTPDYLPPRWPDPAHPQQLHLDFTVDDLDEAERLTLAIGATKTAHQPDDGKSFRVFLDPAGHPFCLCVGPPEGLRPLA</sequence>
<comment type="caution">
    <text evidence="2">The sequence shown here is derived from an EMBL/GenBank/DDBJ whole genome shotgun (WGS) entry which is preliminary data.</text>
</comment>
<protein>
    <submittedName>
        <fullName evidence="2">VOC family protein</fullName>
    </submittedName>
</protein>
<dbReference type="Pfam" id="PF18029">
    <property type="entry name" value="Glyoxalase_6"/>
    <property type="match status" value="1"/>
</dbReference>
<dbReference type="InterPro" id="IPR041581">
    <property type="entry name" value="Glyoxalase_6"/>
</dbReference>
<dbReference type="CDD" id="cd06587">
    <property type="entry name" value="VOC"/>
    <property type="match status" value="1"/>
</dbReference>
<reference evidence="3" key="1">
    <citation type="journal article" date="2019" name="Int. J. Syst. Evol. Microbiol.">
        <title>The Global Catalogue of Microorganisms (GCM) 10K type strain sequencing project: providing services to taxonomists for standard genome sequencing and annotation.</title>
        <authorList>
            <consortium name="The Broad Institute Genomics Platform"/>
            <consortium name="The Broad Institute Genome Sequencing Center for Infectious Disease"/>
            <person name="Wu L."/>
            <person name="Ma J."/>
        </authorList>
    </citation>
    <scope>NUCLEOTIDE SEQUENCE [LARGE SCALE GENOMIC DNA]</scope>
    <source>
        <strain evidence="3">JCM 9377</strain>
    </source>
</reference>
<evidence type="ECO:0000313" key="2">
    <source>
        <dbReference type="EMBL" id="GAA3240810.1"/>
    </source>
</evidence>
<dbReference type="Gene3D" id="3.10.180.10">
    <property type="entry name" value="2,3-Dihydroxybiphenyl 1,2-Dioxygenase, domain 1"/>
    <property type="match status" value="1"/>
</dbReference>
<dbReference type="Proteomes" id="UP001501237">
    <property type="component" value="Unassembled WGS sequence"/>
</dbReference>
<feature type="domain" description="VOC" evidence="1">
    <location>
        <begin position="3"/>
        <end position="122"/>
    </location>
</feature>
<dbReference type="InterPro" id="IPR029068">
    <property type="entry name" value="Glyas_Bleomycin-R_OHBP_Dase"/>
</dbReference>
<evidence type="ECO:0000259" key="1">
    <source>
        <dbReference type="PROSITE" id="PS51819"/>
    </source>
</evidence>
<organism evidence="2 3">
    <name type="scientific">Actinocorallia longicatena</name>
    <dbReference type="NCBI Taxonomy" id="111803"/>
    <lineage>
        <taxon>Bacteria</taxon>
        <taxon>Bacillati</taxon>
        <taxon>Actinomycetota</taxon>
        <taxon>Actinomycetes</taxon>
        <taxon>Streptosporangiales</taxon>
        <taxon>Thermomonosporaceae</taxon>
        <taxon>Actinocorallia</taxon>
    </lineage>
</organism>
<dbReference type="SUPFAM" id="SSF54593">
    <property type="entry name" value="Glyoxalase/Bleomycin resistance protein/Dihydroxybiphenyl dioxygenase"/>
    <property type="match status" value="1"/>
</dbReference>
<dbReference type="PANTHER" id="PTHR35908">
    <property type="entry name" value="HYPOTHETICAL FUSION PROTEIN"/>
    <property type="match status" value="1"/>
</dbReference>